<feature type="non-terminal residue" evidence="5">
    <location>
        <position position="1"/>
    </location>
</feature>
<protein>
    <submittedName>
        <fullName evidence="5">FCD domain-containing protein</fullName>
    </submittedName>
</protein>
<sequence>AATYMSEEDLALLSECIHMGRTGTVEEIMNANKKFHDLIVQASRNPVMIDIIDRMQSIIYLFRKTVVYHKRPFLIDEHQEIYDA</sequence>
<feature type="non-terminal residue" evidence="5">
    <location>
        <position position="84"/>
    </location>
</feature>
<keyword evidence="2" id="KW-0238">DNA-binding</keyword>
<dbReference type="Pfam" id="PF07729">
    <property type="entry name" value="FCD"/>
    <property type="match status" value="1"/>
</dbReference>
<dbReference type="InterPro" id="IPR011711">
    <property type="entry name" value="GntR_C"/>
</dbReference>
<organism evidence="5 6">
    <name type="scientific">Jeotgalibacillus marinus</name>
    <dbReference type="NCBI Taxonomy" id="86667"/>
    <lineage>
        <taxon>Bacteria</taxon>
        <taxon>Bacillati</taxon>
        <taxon>Bacillota</taxon>
        <taxon>Bacilli</taxon>
        <taxon>Bacillales</taxon>
        <taxon>Caryophanaceae</taxon>
        <taxon>Jeotgalibacillus</taxon>
    </lineage>
</organism>
<keyword evidence="3" id="KW-0804">Transcription</keyword>
<gene>
    <name evidence="5" type="ORF">AB1471_17590</name>
</gene>
<evidence type="ECO:0000313" key="6">
    <source>
        <dbReference type="Proteomes" id="UP001556040"/>
    </source>
</evidence>
<evidence type="ECO:0000256" key="2">
    <source>
        <dbReference type="ARBA" id="ARBA00023125"/>
    </source>
</evidence>
<dbReference type="Proteomes" id="UP001556040">
    <property type="component" value="Unassembled WGS sequence"/>
</dbReference>
<keyword evidence="6" id="KW-1185">Reference proteome</keyword>
<proteinExistence type="predicted"/>
<dbReference type="EMBL" id="JBFMIA010000212">
    <property type="protein sequence ID" value="MEW9503543.1"/>
    <property type="molecule type" value="Genomic_DNA"/>
</dbReference>
<evidence type="ECO:0000313" key="5">
    <source>
        <dbReference type="EMBL" id="MEW9503543.1"/>
    </source>
</evidence>
<evidence type="ECO:0000256" key="1">
    <source>
        <dbReference type="ARBA" id="ARBA00023015"/>
    </source>
</evidence>
<dbReference type="InterPro" id="IPR008920">
    <property type="entry name" value="TF_FadR/GntR_C"/>
</dbReference>
<accession>A0ABV3Q9X8</accession>
<feature type="domain" description="GntR C-terminal" evidence="4">
    <location>
        <begin position="1"/>
        <end position="84"/>
    </location>
</feature>
<dbReference type="RefSeq" id="WP_367781012.1">
    <property type="nucleotide sequence ID" value="NZ_JBFMIA010000212.1"/>
</dbReference>
<reference evidence="5 6" key="1">
    <citation type="journal article" date="1979" name="Int. J. Syst. Evol. Microbiol.">
        <title>Bacillus globisporus subsp. marinus subsp. nov.</title>
        <authorList>
            <person name="Liu H."/>
        </authorList>
    </citation>
    <scope>NUCLEOTIDE SEQUENCE [LARGE SCALE GENOMIC DNA]</scope>
    <source>
        <strain evidence="5 6">DSM 1297</strain>
    </source>
</reference>
<comment type="caution">
    <text evidence="5">The sequence shown here is derived from an EMBL/GenBank/DDBJ whole genome shotgun (WGS) entry which is preliminary data.</text>
</comment>
<dbReference type="Gene3D" id="1.20.120.530">
    <property type="entry name" value="GntR ligand-binding domain-like"/>
    <property type="match status" value="1"/>
</dbReference>
<evidence type="ECO:0000259" key="4">
    <source>
        <dbReference type="Pfam" id="PF07729"/>
    </source>
</evidence>
<keyword evidence="1" id="KW-0805">Transcription regulation</keyword>
<dbReference type="SUPFAM" id="SSF48008">
    <property type="entry name" value="GntR ligand-binding domain-like"/>
    <property type="match status" value="1"/>
</dbReference>
<evidence type="ECO:0000256" key="3">
    <source>
        <dbReference type="ARBA" id="ARBA00023163"/>
    </source>
</evidence>
<name>A0ABV3Q9X8_9BACL</name>